<dbReference type="AlphaFoldDB" id="A0A6A6RU39"/>
<dbReference type="PANTHER" id="PTHR44169">
    <property type="entry name" value="NADPH-DEPENDENT 1-ACYLDIHYDROXYACETONE PHOSPHATE REDUCTASE"/>
    <property type="match status" value="1"/>
</dbReference>
<evidence type="ECO:0000256" key="3">
    <source>
        <dbReference type="ARBA" id="ARBA00023002"/>
    </source>
</evidence>
<organism evidence="5 6">
    <name type="scientific">Massarina eburnea CBS 473.64</name>
    <dbReference type="NCBI Taxonomy" id="1395130"/>
    <lineage>
        <taxon>Eukaryota</taxon>
        <taxon>Fungi</taxon>
        <taxon>Dikarya</taxon>
        <taxon>Ascomycota</taxon>
        <taxon>Pezizomycotina</taxon>
        <taxon>Dothideomycetes</taxon>
        <taxon>Pleosporomycetidae</taxon>
        <taxon>Pleosporales</taxon>
        <taxon>Massarineae</taxon>
        <taxon>Massarinaceae</taxon>
        <taxon>Massarina</taxon>
    </lineage>
</organism>
<keyword evidence="6" id="KW-1185">Reference proteome</keyword>
<dbReference type="EMBL" id="MU006788">
    <property type="protein sequence ID" value="KAF2638840.1"/>
    <property type="molecule type" value="Genomic_DNA"/>
</dbReference>
<evidence type="ECO:0000256" key="4">
    <source>
        <dbReference type="RuleBase" id="RU000363"/>
    </source>
</evidence>
<proteinExistence type="inferred from homology"/>
<dbReference type="Pfam" id="PF00106">
    <property type="entry name" value="adh_short"/>
    <property type="match status" value="1"/>
</dbReference>
<dbReference type="GO" id="GO:0005811">
    <property type="term" value="C:lipid droplet"/>
    <property type="evidence" value="ECO:0007669"/>
    <property type="project" value="TreeGrafter"/>
</dbReference>
<dbReference type="PRINTS" id="PR00080">
    <property type="entry name" value="SDRFAMILY"/>
</dbReference>
<reference evidence="5" key="1">
    <citation type="journal article" date="2020" name="Stud. Mycol.">
        <title>101 Dothideomycetes genomes: a test case for predicting lifestyles and emergence of pathogens.</title>
        <authorList>
            <person name="Haridas S."/>
            <person name="Albert R."/>
            <person name="Binder M."/>
            <person name="Bloem J."/>
            <person name="Labutti K."/>
            <person name="Salamov A."/>
            <person name="Andreopoulos B."/>
            <person name="Baker S."/>
            <person name="Barry K."/>
            <person name="Bills G."/>
            <person name="Bluhm B."/>
            <person name="Cannon C."/>
            <person name="Castanera R."/>
            <person name="Culley D."/>
            <person name="Daum C."/>
            <person name="Ezra D."/>
            <person name="Gonzalez J."/>
            <person name="Henrissat B."/>
            <person name="Kuo A."/>
            <person name="Liang C."/>
            <person name="Lipzen A."/>
            <person name="Lutzoni F."/>
            <person name="Magnuson J."/>
            <person name="Mondo S."/>
            <person name="Nolan M."/>
            <person name="Ohm R."/>
            <person name="Pangilinan J."/>
            <person name="Park H.-J."/>
            <person name="Ramirez L."/>
            <person name="Alfaro M."/>
            <person name="Sun H."/>
            <person name="Tritt A."/>
            <person name="Yoshinaga Y."/>
            <person name="Zwiers L.-H."/>
            <person name="Turgeon B."/>
            <person name="Goodwin S."/>
            <person name="Spatafora J."/>
            <person name="Crous P."/>
            <person name="Grigoriev I."/>
        </authorList>
    </citation>
    <scope>NUCLEOTIDE SEQUENCE</scope>
    <source>
        <strain evidence="5">CBS 473.64</strain>
    </source>
</reference>
<dbReference type="SUPFAM" id="SSF51735">
    <property type="entry name" value="NAD(P)-binding Rossmann-fold domains"/>
    <property type="match status" value="1"/>
</dbReference>
<dbReference type="GO" id="GO:0006654">
    <property type="term" value="P:phosphatidic acid biosynthetic process"/>
    <property type="evidence" value="ECO:0007669"/>
    <property type="project" value="TreeGrafter"/>
</dbReference>
<dbReference type="Proteomes" id="UP000799753">
    <property type="component" value="Unassembled WGS sequence"/>
</dbReference>
<dbReference type="OrthoDB" id="2102561at2759"/>
<sequence>MTKKSVLITGCSTGGIGHALAVAFQKRGLTVFATARSPSKMADLASLPNVHLIALDVTDAQAIIAAAKKVEAETGGKLDILVNNAGAMYSMPILDTDVEKAKALFDVNYWAAIRMVKGFGDMVVKAKGVVVNMGSIAGSLGIPMQSTYNTSKAAINILSEGLRLELAPLGVRVLTVMAGNVTSNISENANTITLPEDSYYKPIEKELQPPFPKAPDIPTEQFVEWLANKTLAGTTGMIWNGGNTFLVRWVVPWLPTSVVVSDIPSCESIGTRVGLTYG</sequence>
<dbReference type="InterPro" id="IPR002347">
    <property type="entry name" value="SDR_fam"/>
</dbReference>
<dbReference type="GO" id="GO:0000140">
    <property type="term" value="F:acylglycerone-phosphate reductase (NADP+) activity"/>
    <property type="evidence" value="ECO:0007669"/>
    <property type="project" value="TreeGrafter"/>
</dbReference>
<accession>A0A6A6RU39</accession>
<evidence type="ECO:0000256" key="1">
    <source>
        <dbReference type="ARBA" id="ARBA00006484"/>
    </source>
</evidence>
<dbReference type="InterPro" id="IPR020904">
    <property type="entry name" value="Sc_DH/Rdtase_CS"/>
</dbReference>
<comment type="similarity">
    <text evidence="1 4">Belongs to the short-chain dehydrogenases/reductases (SDR) family.</text>
</comment>
<evidence type="ECO:0000313" key="6">
    <source>
        <dbReference type="Proteomes" id="UP000799753"/>
    </source>
</evidence>
<protein>
    <submittedName>
        <fullName evidence="5">Putative estradiol 17 beta-dehydrogenase</fullName>
    </submittedName>
</protein>
<dbReference type="GO" id="GO:0005783">
    <property type="term" value="C:endoplasmic reticulum"/>
    <property type="evidence" value="ECO:0007669"/>
    <property type="project" value="TreeGrafter"/>
</dbReference>
<evidence type="ECO:0000313" key="5">
    <source>
        <dbReference type="EMBL" id="KAF2638840.1"/>
    </source>
</evidence>
<dbReference type="PROSITE" id="PS00061">
    <property type="entry name" value="ADH_SHORT"/>
    <property type="match status" value="1"/>
</dbReference>
<dbReference type="InterPro" id="IPR036291">
    <property type="entry name" value="NAD(P)-bd_dom_sf"/>
</dbReference>
<gene>
    <name evidence="5" type="ORF">P280DRAFT_454996</name>
</gene>
<evidence type="ECO:0000256" key="2">
    <source>
        <dbReference type="ARBA" id="ARBA00022857"/>
    </source>
</evidence>
<dbReference type="Gene3D" id="3.40.50.720">
    <property type="entry name" value="NAD(P)-binding Rossmann-like Domain"/>
    <property type="match status" value="1"/>
</dbReference>
<dbReference type="PRINTS" id="PR00081">
    <property type="entry name" value="GDHRDH"/>
</dbReference>
<keyword evidence="3" id="KW-0560">Oxidoreductase</keyword>
<name>A0A6A6RU39_9PLEO</name>
<dbReference type="GO" id="GO:0004806">
    <property type="term" value="F:triacylglycerol lipase activity"/>
    <property type="evidence" value="ECO:0007669"/>
    <property type="project" value="TreeGrafter"/>
</dbReference>
<dbReference type="PANTHER" id="PTHR44169:SF6">
    <property type="entry name" value="NADPH-DEPENDENT 1-ACYLDIHYDROXYACETONE PHOSPHATE REDUCTASE"/>
    <property type="match status" value="1"/>
</dbReference>
<keyword evidence="2" id="KW-0521">NADP</keyword>
<dbReference type="GO" id="GO:0019433">
    <property type="term" value="P:triglyceride catabolic process"/>
    <property type="evidence" value="ECO:0007669"/>
    <property type="project" value="TreeGrafter"/>
</dbReference>